<sequence length="327" mass="35073">MSQPIRNAGSIDFGYSADRQSLSAFSPATTYSSPSPFLSSSTYSSASSPLISAPPSVGLYGQQSQQTSPSVYGGSYVSPTTLQGFDLYPSDNFGLVTPESCVFASPALPESNLNDLELAAYDDEEEAMYGVNEIAAKDLPIDMSQHKRARTVSEQDAGTRWIHLMSPGTDGSPLSTDSALATAIGDGGSSSSSSSSSKGKSKLRSASRTSKNANHKIDETTEERKTRNAHNIIEKQYRNRLNARFEGLLGVLPNSVRSSGTGNGDGEVRLTKGDVLDMSVTYIKDLENHHDELEKEREELNSSIDRLHAMLANEKRLNPDGFGGDGT</sequence>
<dbReference type="InterPro" id="IPR036638">
    <property type="entry name" value="HLH_DNA-bd_sf"/>
</dbReference>
<feature type="coiled-coil region" evidence="1">
    <location>
        <begin position="283"/>
        <end position="317"/>
    </location>
</feature>
<feature type="region of interest" description="Disordered" evidence="2">
    <location>
        <begin position="165"/>
        <end position="231"/>
    </location>
</feature>
<dbReference type="Gene3D" id="4.10.280.10">
    <property type="entry name" value="Helix-loop-helix DNA-binding domain"/>
    <property type="match status" value="1"/>
</dbReference>
<feature type="compositionally biased region" description="Basic and acidic residues" evidence="2">
    <location>
        <begin position="215"/>
        <end position="231"/>
    </location>
</feature>
<evidence type="ECO:0000259" key="3">
    <source>
        <dbReference type="PROSITE" id="PS50888"/>
    </source>
</evidence>
<dbReference type="PROSITE" id="PS50888">
    <property type="entry name" value="BHLH"/>
    <property type="match status" value="1"/>
</dbReference>
<accession>A0AA40CR22</accession>
<dbReference type="Proteomes" id="UP001174936">
    <property type="component" value="Unassembled WGS sequence"/>
</dbReference>
<keyword evidence="1" id="KW-0175">Coiled coil</keyword>
<reference evidence="4" key="1">
    <citation type="submission" date="2023-06" db="EMBL/GenBank/DDBJ databases">
        <title>Genome-scale phylogeny and comparative genomics of the fungal order Sordariales.</title>
        <authorList>
            <consortium name="Lawrence Berkeley National Laboratory"/>
            <person name="Hensen N."/>
            <person name="Bonometti L."/>
            <person name="Westerberg I."/>
            <person name="Brannstrom I.O."/>
            <person name="Guillou S."/>
            <person name="Cros-Aarteil S."/>
            <person name="Calhoun S."/>
            <person name="Haridas S."/>
            <person name="Kuo A."/>
            <person name="Mondo S."/>
            <person name="Pangilinan J."/>
            <person name="Riley R."/>
            <person name="Labutti K."/>
            <person name="Andreopoulos B."/>
            <person name="Lipzen A."/>
            <person name="Chen C."/>
            <person name="Yanf M."/>
            <person name="Daum C."/>
            <person name="Ng V."/>
            <person name="Clum A."/>
            <person name="Steindorff A."/>
            <person name="Ohm R."/>
            <person name="Martin F."/>
            <person name="Silar P."/>
            <person name="Natvig D."/>
            <person name="Lalanne C."/>
            <person name="Gautier V."/>
            <person name="Ament-Velasquez S.L."/>
            <person name="Kruys A."/>
            <person name="Hutchinson M.I."/>
            <person name="Powell A.J."/>
            <person name="Barry K."/>
            <person name="Miller A.N."/>
            <person name="Grigoriev I.V."/>
            <person name="Debuchy R."/>
            <person name="Gladieux P."/>
            <person name="Thoren M.H."/>
            <person name="Johannesson H."/>
        </authorList>
    </citation>
    <scope>NUCLEOTIDE SEQUENCE</scope>
    <source>
        <strain evidence="4">SMH2532-1</strain>
    </source>
</reference>
<evidence type="ECO:0000256" key="2">
    <source>
        <dbReference type="SAM" id="MobiDB-lite"/>
    </source>
</evidence>
<dbReference type="SUPFAM" id="SSF47459">
    <property type="entry name" value="HLH, helix-loop-helix DNA-binding domain"/>
    <property type="match status" value="1"/>
</dbReference>
<dbReference type="AlphaFoldDB" id="A0AA40CR22"/>
<evidence type="ECO:0000313" key="5">
    <source>
        <dbReference type="Proteomes" id="UP001174936"/>
    </source>
</evidence>
<dbReference type="PANTHER" id="PTHR47336:SF2">
    <property type="entry name" value="TRANSCRIPTION FACTOR HMS1-RELATED"/>
    <property type="match status" value="1"/>
</dbReference>
<dbReference type="Pfam" id="PF00010">
    <property type="entry name" value="HLH"/>
    <property type="match status" value="1"/>
</dbReference>
<dbReference type="PANTHER" id="PTHR47336">
    <property type="entry name" value="TRANSCRIPTION FACTOR HMS1-RELATED"/>
    <property type="match status" value="1"/>
</dbReference>
<protein>
    <recommendedName>
        <fullName evidence="3">BHLH domain-containing protein</fullName>
    </recommendedName>
</protein>
<dbReference type="InterPro" id="IPR011598">
    <property type="entry name" value="bHLH_dom"/>
</dbReference>
<keyword evidence="5" id="KW-1185">Reference proteome</keyword>
<evidence type="ECO:0000256" key="1">
    <source>
        <dbReference type="SAM" id="Coils"/>
    </source>
</evidence>
<dbReference type="EMBL" id="JAULSV010000004">
    <property type="protein sequence ID" value="KAK0646054.1"/>
    <property type="molecule type" value="Genomic_DNA"/>
</dbReference>
<dbReference type="InterPro" id="IPR052099">
    <property type="entry name" value="Regulatory_TF_Diverse"/>
</dbReference>
<name>A0AA40CR22_9PEZI</name>
<dbReference type="GO" id="GO:0046983">
    <property type="term" value="F:protein dimerization activity"/>
    <property type="evidence" value="ECO:0007669"/>
    <property type="project" value="InterPro"/>
</dbReference>
<gene>
    <name evidence="4" type="ORF">B0T16DRAFT_152434</name>
</gene>
<organism evidence="4 5">
    <name type="scientific">Cercophora newfieldiana</name>
    <dbReference type="NCBI Taxonomy" id="92897"/>
    <lineage>
        <taxon>Eukaryota</taxon>
        <taxon>Fungi</taxon>
        <taxon>Dikarya</taxon>
        <taxon>Ascomycota</taxon>
        <taxon>Pezizomycotina</taxon>
        <taxon>Sordariomycetes</taxon>
        <taxon>Sordariomycetidae</taxon>
        <taxon>Sordariales</taxon>
        <taxon>Lasiosphaeriaceae</taxon>
        <taxon>Cercophora</taxon>
    </lineage>
</organism>
<dbReference type="SMART" id="SM00353">
    <property type="entry name" value="HLH"/>
    <property type="match status" value="1"/>
</dbReference>
<feature type="compositionally biased region" description="Low complexity" evidence="2">
    <location>
        <begin position="189"/>
        <end position="198"/>
    </location>
</feature>
<evidence type="ECO:0000313" key="4">
    <source>
        <dbReference type="EMBL" id="KAK0646054.1"/>
    </source>
</evidence>
<feature type="domain" description="BHLH" evidence="3">
    <location>
        <begin position="225"/>
        <end position="286"/>
    </location>
</feature>
<comment type="caution">
    <text evidence="4">The sequence shown here is derived from an EMBL/GenBank/DDBJ whole genome shotgun (WGS) entry which is preliminary data.</text>
</comment>
<proteinExistence type="predicted"/>